<name>C0QSF5_PERMH</name>
<dbReference type="KEGG" id="pmx:PERMA_1839"/>
<dbReference type="InterPro" id="IPR036280">
    <property type="entry name" value="Multihaem_cyt_sf"/>
</dbReference>
<dbReference type="eggNOG" id="COG3303">
    <property type="taxonomic scope" value="Bacteria"/>
</dbReference>
<dbReference type="PaxDb" id="123214-PERMA_1839"/>
<dbReference type="AlphaFoldDB" id="C0QSF5"/>
<feature type="signal peptide" evidence="1">
    <location>
        <begin position="1"/>
        <end position="20"/>
    </location>
</feature>
<sequence>MRNYFICLFALLLLFNSVKAQIANTKHNLSASGPGTIKAFSENEICVFCHIPHDEREGTPLWNRKMPTSVYTLYDSEFIQRINYPAPSQPSEIEGQPGIVSRQCLSCHDGTVAIGDIFILRGTELGNTIIKMQGVNPDGTMPQTAVGYIGTDLSVHHPVAIEYNPNIQKNFDVGSKSVELNPVPDPPIKLYTYGGKNYVECTSCHDPHKENKKFLRVDVGNLAQDFKQTCISCHNKPGWNGSAHDTQTLTYTDPDVIKKYGEGSPVSVADLGCGNCHTPHKAQGKPLLRKIEERTCFSGVASSSNLAPCHGSGGAKDIESLLPPNRQYGHPVMEILFENVHTPLDLLYGYGSTEIDPANSKSVKFSDSKHAECMDCHNPHAVKPGTHTPPNQWYPSTVTETNNQVSNVLSGVYGVEPIWGGLWTQPSGFKTLANAQKEYQICMKCHSKWGLGNSPNFDCTTAWTSDQSGIVLTDQSCEFSPENKSAHPVVMPLNQMTGNYAPKSLDPTQLKPPWNSNVGNQTMYCSDCHGNDDETLNPKGPHGSHAMYMLKGPNKNWPADQNGRLYKVGDIFGTSSDGGTTQGLFCVNCHNLENAEVHQFKGGGRMGGGGMGGGGGMSKFVDFPCIYCHIAVPHGSPVSRLIGYSNFPQPYNYNGNSLKLTGFVKNNILRKSDARSDSWTCRCHRMGGGMGGGGGNYDFNPYP</sequence>
<dbReference type="Proteomes" id="UP000001366">
    <property type="component" value="Chromosome"/>
</dbReference>
<dbReference type="OrthoDB" id="5427780at2"/>
<dbReference type="InterPro" id="IPR010177">
    <property type="entry name" value="Paired_CXXCH_1"/>
</dbReference>
<dbReference type="Gene3D" id="1.10.1130.10">
    <property type="entry name" value="Flavocytochrome C3, Chain A"/>
    <property type="match status" value="2"/>
</dbReference>
<reference evidence="3 4" key="1">
    <citation type="journal article" date="2009" name="J. Bacteriol.">
        <title>Complete and draft genome sequences of six members of the Aquificales.</title>
        <authorList>
            <person name="Reysenbach A.L."/>
            <person name="Hamamura N."/>
            <person name="Podar M."/>
            <person name="Griffiths E."/>
            <person name="Ferreira S."/>
            <person name="Hochstein R."/>
            <person name="Heidelberg J."/>
            <person name="Johnson J."/>
            <person name="Mead D."/>
            <person name="Pohorille A."/>
            <person name="Sarmiento M."/>
            <person name="Schweighofer K."/>
            <person name="Seshadri R."/>
            <person name="Voytek M.A."/>
        </authorList>
    </citation>
    <scope>NUCLEOTIDE SEQUENCE [LARGE SCALE GENOMIC DNA]</scope>
    <source>
        <strain evidence="4">DSM 14350 / EX-H1</strain>
    </source>
</reference>
<gene>
    <name evidence="3" type="ordered locus">PERMA_1839</name>
</gene>
<feature type="domain" description="Doubled CXXCH motif" evidence="2">
    <location>
        <begin position="200"/>
        <end position="236"/>
    </location>
</feature>
<organism evidence="3 4">
    <name type="scientific">Persephonella marina (strain DSM 14350 / EX-H1)</name>
    <dbReference type="NCBI Taxonomy" id="123214"/>
    <lineage>
        <taxon>Bacteria</taxon>
        <taxon>Pseudomonadati</taxon>
        <taxon>Aquificota</taxon>
        <taxon>Aquificia</taxon>
        <taxon>Aquificales</taxon>
        <taxon>Hydrogenothermaceae</taxon>
        <taxon>Persephonella</taxon>
    </lineage>
</organism>
<protein>
    <submittedName>
        <fullName evidence="3">Cytochrome c family protein</fullName>
    </submittedName>
</protein>
<dbReference type="RefSeq" id="WP_015898984.1">
    <property type="nucleotide sequence ID" value="NC_012440.1"/>
</dbReference>
<accession>C0QSF5</accession>
<dbReference type="EMBL" id="CP001230">
    <property type="protein sequence ID" value="ACO04880.1"/>
    <property type="molecule type" value="Genomic_DNA"/>
</dbReference>
<dbReference type="SUPFAM" id="SSF48695">
    <property type="entry name" value="Multiheme cytochromes"/>
    <property type="match status" value="2"/>
</dbReference>
<dbReference type="HOGENOM" id="CLU_017029_0_0_0"/>
<proteinExistence type="predicted"/>
<keyword evidence="4" id="KW-1185">Reference proteome</keyword>
<feature type="chain" id="PRO_5002900752" evidence="1">
    <location>
        <begin position="21"/>
        <end position="703"/>
    </location>
</feature>
<evidence type="ECO:0000259" key="2">
    <source>
        <dbReference type="Pfam" id="PF09699"/>
    </source>
</evidence>
<dbReference type="Pfam" id="PF09699">
    <property type="entry name" value="Paired_CXXCH_1"/>
    <property type="match status" value="1"/>
</dbReference>
<evidence type="ECO:0000313" key="3">
    <source>
        <dbReference type="EMBL" id="ACO04880.1"/>
    </source>
</evidence>
<keyword evidence="1" id="KW-0732">Signal</keyword>
<evidence type="ECO:0000256" key="1">
    <source>
        <dbReference type="SAM" id="SignalP"/>
    </source>
</evidence>
<evidence type="ECO:0000313" key="4">
    <source>
        <dbReference type="Proteomes" id="UP000001366"/>
    </source>
</evidence>